<dbReference type="InterPro" id="IPR001584">
    <property type="entry name" value="Integrase_cat-core"/>
</dbReference>
<dbReference type="HOGENOM" id="CLU_020626_1_1_9"/>
<keyword evidence="2" id="KW-0815">Transposition</keyword>
<feature type="domain" description="HTH IS21-type" evidence="6">
    <location>
        <begin position="4"/>
        <end position="71"/>
    </location>
</feature>
<evidence type="ECO:0000256" key="2">
    <source>
        <dbReference type="ARBA" id="ARBA00022578"/>
    </source>
</evidence>
<evidence type="ECO:0000256" key="3">
    <source>
        <dbReference type="ARBA" id="ARBA00023125"/>
    </source>
</evidence>
<dbReference type="SUPFAM" id="SSF53098">
    <property type="entry name" value="Ribonuclease H-like"/>
    <property type="match status" value="1"/>
</dbReference>
<dbReference type="PANTHER" id="PTHR35004">
    <property type="entry name" value="TRANSPOSASE RV3428C-RELATED"/>
    <property type="match status" value="1"/>
</dbReference>
<evidence type="ECO:0000313" key="9">
    <source>
        <dbReference type="Proteomes" id="UP000002368"/>
    </source>
</evidence>
<dbReference type="GO" id="GO:0032196">
    <property type="term" value="P:transposition"/>
    <property type="evidence" value="ECO:0007669"/>
    <property type="project" value="UniProtKB-KW"/>
</dbReference>
<evidence type="ECO:0000256" key="4">
    <source>
        <dbReference type="ARBA" id="ARBA00023172"/>
    </source>
</evidence>
<dbReference type="KEGG" id="bts:Btus_2755"/>
<sequence length="413" mass="47570">MRESEKMEIRKLYEEGVSISELARRYGHDRKTIRKAVSEPRQQEEGMVKSRGRRVKGHKLEPYKAYVEQRMRIGVLNAERIFREIREQGYTGGITVLREFMHPLRPVVSAKATVRFETAPGEQAQIDLGAFPYLDPHGHRRKVWCFAMVLAYSRMLYLEFIRASDQLHILQALRNALEFFGGVPKVILSDNCSPLVVANDGHGHVDWQPAYMDFAKYYGFVPKACKPYRSRTKGKIERPIGYIRSSFWPVSFVDYDDLNRQGAIWRDMVANVRIHGTTREQPVVRFQAETLQPLPKSRYTLAYADMRKVMNDCRISWNTNMYTVPWRYVGHTVLVREFESGSLQIEYGGQVIAEHRVLTGRHQVSTNPEHFKGIPAGTSHPDRGKVPGLQIGPDVEQRELSVYEQIAMGGQVQ</sequence>
<dbReference type="EMBL" id="CP002017">
    <property type="protein sequence ID" value="ADG07402.1"/>
    <property type="molecule type" value="Genomic_DNA"/>
</dbReference>
<evidence type="ECO:0000259" key="7">
    <source>
        <dbReference type="PROSITE" id="PS50994"/>
    </source>
</evidence>
<dbReference type="Pfam" id="PF00665">
    <property type="entry name" value="rve"/>
    <property type="match status" value="1"/>
</dbReference>
<keyword evidence="9" id="KW-1185">Reference proteome</keyword>
<dbReference type="GO" id="GO:0015074">
    <property type="term" value="P:DNA integration"/>
    <property type="evidence" value="ECO:0007669"/>
    <property type="project" value="InterPro"/>
</dbReference>
<evidence type="ECO:0000256" key="1">
    <source>
        <dbReference type="ARBA" id="ARBA00009277"/>
    </source>
</evidence>
<accession>D5WUT0</accession>
<dbReference type="PROSITE" id="PS50994">
    <property type="entry name" value="INTEGRASE"/>
    <property type="match status" value="1"/>
</dbReference>
<dbReference type="Gene3D" id="1.10.10.60">
    <property type="entry name" value="Homeodomain-like"/>
    <property type="match status" value="1"/>
</dbReference>
<dbReference type="InterPro" id="IPR054353">
    <property type="entry name" value="IstA-like_C"/>
</dbReference>
<dbReference type="eggNOG" id="COG4584">
    <property type="taxonomic scope" value="Bacteria"/>
</dbReference>
<feature type="region of interest" description="Disordered" evidence="5">
    <location>
        <begin position="366"/>
        <end position="386"/>
    </location>
</feature>
<keyword evidence="3" id="KW-0238">DNA-binding</keyword>
<dbReference type="STRING" id="562970.Btus_2755"/>
<gene>
    <name evidence="8" type="ordered locus">Btus_2755</name>
</gene>
<keyword evidence="4" id="KW-0233">DNA recombination</keyword>
<evidence type="ECO:0000259" key="6">
    <source>
        <dbReference type="PROSITE" id="PS50531"/>
    </source>
</evidence>
<evidence type="ECO:0000256" key="5">
    <source>
        <dbReference type="SAM" id="MobiDB-lite"/>
    </source>
</evidence>
<dbReference type="AlphaFoldDB" id="D5WUT0"/>
<dbReference type="Pfam" id="PF22483">
    <property type="entry name" value="Mu-transpos_C_2"/>
    <property type="match status" value="1"/>
</dbReference>
<comment type="similarity">
    <text evidence="1">Belongs to the transposase IS21/IS408/IS1162 family.</text>
</comment>
<protein>
    <submittedName>
        <fullName evidence="8">Integrase catalytic region</fullName>
    </submittedName>
</protein>
<dbReference type="InterPro" id="IPR012337">
    <property type="entry name" value="RNaseH-like_sf"/>
</dbReference>
<dbReference type="NCBIfam" id="NF033546">
    <property type="entry name" value="transpos_IS21"/>
    <property type="match status" value="1"/>
</dbReference>
<dbReference type="GO" id="GO:0003677">
    <property type="term" value="F:DNA binding"/>
    <property type="evidence" value="ECO:0007669"/>
    <property type="project" value="UniProtKB-KW"/>
</dbReference>
<dbReference type="Gene3D" id="3.30.420.10">
    <property type="entry name" value="Ribonuclease H-like superfamily/Ribonuclease H"/>
    <property type="match status" value="1"/>
</dbReference>
<organism evidence="8 9">
    <name type="scientific">Kyrpidia tusciae (strain DSM 2912 / NBRC 15312 / T2)</name>
    <name type="common">Bacillus tusciae</name>
    <dbReference type="NCBI Taxonomy" id="562970"/>
    <lineage>
        <taxon>Bacteria</taxon>
        <taxon>Bacillati</taxon>
        <taxon>Bacillota</taxon>
        <taxon>Bacilli</taxon>
        <taxon>Bacillales</taxon>
        <taxon>Alicyclobacillaceae</taxon>
        <taxon>Kyrpidia</taxon>
    </lineage>
</organism>
<dbReference type="RefSeq" id="WP_013076683.1">
    <property type="nucleotide sequence ID" value="NC_014098.1"/>
</dbReference>
<feature type="domain" description="Integrase catalytic" evidence="7">
    <location>
        <begin position="116"/>
        <end position="290"/>
    </location>
</feature>
<dbReference type="Proteomes" id="UP000002368">
    <property type="component" value="Chromosome"/>
</dbReference>
<evidence type="ECO:0000313" key="8">
    <source>
        <dbReference type="EMBL" id="ADG07402.1"/>
    </source>
</evidence>
<dbReference type="PANTHER" id="PTHR35004:SF6">
    <property type="entry name" value="TRANSPOSASE"/>
    <property type="match status" value="1"/>
</dbReference>
<name>D5WUT0_KYRT2</name>
<dbReference type="OrthoDB" id="3193769at2"/>
<dbReference type="InterPro" id="IPR036397">
    <property type="entry name" value="RNaseH_sf"/>
</dbReference>
<reference evidence="8 9" key="1">
    <citation type="journal article" date="2011" name="Stand. Genomic Sci.">
        <title>Complete genome sequence of the thermophilic, hydrogen-oxidizing Bacillus tusciae type strain (T2) and reclassification in the new genus, Kyrpidia gen. nov. as Kyrpidia tusciae comb. nov. and emendation of the family Alicyclobacillaceae da Costa and Rainey, 2010.</title>
        <authorList>
            <person name="Klenk H.P."/>
            <person name="Lapidus A."/>
            <person name="Chertkov O."/>
            <person name="Copeland A."/>
            <person name="Del Rio T.G."/>
            <person name="Nolan M."/>
            <person name="Lucas S."/>
            <person name="Chen F."/>
            <person name="Tice H."/>
            <person name="Cheng J.F."/>
            <person name="Han C."/>
            <person name="Bruce D."/>
            <person name="Goodwin L."/>
            <person name="Pitluck S."/>
            <person name="Pati A."/>
            <person name="Ivanova N."/>
            <person name="Mavromatis K."/>
            <person name="Daum C."/>
            <person name="Chen A."/>
            <person name="Palaniappan K."/>
            <person name="Chang Y.J."/>
            <person name="Land M."/>
            <person name="Hauser L."/>
            <person name="Jeffries C.D."/>
            <person name="Detter J.C."/>
            <person name="Rohde M."/>
            <person name="Abt B."/>
            <person name="Pukall R."/>
            <person name="Goker M."/>
            <person name="Bristow J."/>
            <person name="Markowitz V."/>
            <person name="Hugenholtz P."/>
            <person name="Eisen J.A."/>
        </authorList>
    </citation>
    <scope>NUCLEOTIDE SEQUENCE [LARGE SCALE GENOMIC DNA]</scope>
    <source>
        <strain evidence="8 9">DSM 2912</strain>
    </source>
</reference>
<dbReference type="InterPro" id="IPR017894">
    <property type="entry name" value="HTH_IS21_transposase_type"/>
</dbReference>
<dbReference type="GO" id="GO:0006310">
    <property type="term" value="P:DNA recombination"/>
    <property type="evidence" value="ECO:0007669"/>
    <property type="project" value="UniProtKB-KW"/>
</dbReference>
<dbReference type="PROSITE" id="PS50531">
    <property type="entry name" value="HTH_IS21"/>
    <property type="match status" value="1"/>
</dbReference>
<proteinExistence type="inferred from homology"/>